<keyword evidence="2" id="KW-1185">Reference proteome</keyword>
<reference evidence="1" key="1">
    <citation type="journal article" date="2021" name="Microb. Physiol.">
        <title>Proteogenomic Insights into the Physiology of Marine, Sulfate-Reducing, Filamentous Desulfonema limicola and Desulfonema magnum.</title>
        <authorList>
            <person name="Schnaars V."/>
            <person name="Wohlbrand L."/>
            <person name="Scheve S."/>
            <person name="Hinrichs C."/>
            <person name="Reinhardt R."/>
            <person name="Rabus R."/>
        </authorList>
    </citation>
    <scope>NUCLEOTIDE SEQUENCE</scope>
    <source>
        <strain evidence="1">4be13</strain>
    </source>
</reference>
<evidence type="ECO:0000313" key="2">
    <source>
        <dbReference type="Proteomes" id="UP000663722"/>
    </source>
</evidence>
<sequence>MNFPVKDKSGYHIKRKTSSFLISLMLQFFNAQKPGEL</sequence>
<proteinExistence type="predicted"/>
<evidence type="ECO:0000313" key="1">
    <source>
        <dbReference type="EMBL" id="QTA87708.1"/>
    </source>
</evidence>
<dbReference type="EMBL" id="CP061800">
    <property type="protein sequence ID" value="QTA87708.1"/>
    <property type="molecule type" value="Genomic_DNA"/>
</dbReference>
<accession>A0A975BM55</accession>
<dbReference type="Proteomes" id="UP000663722">
    <property type="component" value="Chromosome"/>
</dbReference>
<name>A0A975BM55_9BACT</name>
<dbReference type="KEGG" id="dmm:dnm_037420"/>
<organism evidence="1 2">
    <name type="scientific">Desulfonema magnum</name>
    <dbReference type="NCBI Taxonomy" id="45655"/>
    <lineage>
        <taxon>Bacteria</taxon>
        <taxon>Pseudomonadati</taxon>
        <taxon>Thermodesulfobacteriota</taxon>
        <taxon>Desulfobacteria</taxon>
        <taxon>Desulfobacterales</taxon>
        <taxon>Desulfococcaceae</taxon>
        <taxon>Desulfonema</taxon>
    </lineage>
</organism>
<gene>
    <name evidence="1" type="ORF">dnm_037420</name>
</gene>
<dbReference type="AlphaFoldDB" id="A0A975BM55"/>
<protein>
    <submittedName>
        <fullName evidence="1">Uncharacterized protein</fullName>
    </submittedName>
</protein>